<gene>
    <name evidence="2" type="ORF">GGQ92_000039</name>
</gene>
<comment type="caution">
    <text evidence="2">The sequence shown here is derived from an EMBL/GenBank/DDBJ whole genome shotgun (WGS) entry which is preliminary data.</text>
</comment>
<keyword evidence="1" id="KW-0472">Membrane</keyword>
<organism evidence="2 3">
    <name type="scientific">Gracilibacillus halotolerans</name>
    <dbReference type="NCBI Taxonomy" id="74386"/>
    <lineage>
        <taxon>Bacteria</taxon>
        <taxon>Bacillati</taxon>
        <taxon>Bacillota</taxon>
        <taxon>Bacilli</taxon>
        <taxon>Bacillales</taxon>
        <taxon>Bacillaceae</taxon>
        <taxon>Gracilibacillus</taxon>
    </lineage>
</organism>
<protein>
    <submittedName>
        <fullName evidence="2">Uncharacterized protein</fullName>
    </submittedName>
</protein>
<accession>A0A841RGV3</accession>
<keyword evidence="3" id="KW-1185">Reference proteome</keyword>
<evidence type="ECO:0000256" key="1">
    <source>
        <dbReference type="SAM" id="Phobius"/>
    </source>
</evidence>
<sequence length="35" mass="3986">MKKRTIVPMLASIGIGTYAFFRMRKGKNPTQSPMQ</sequence>
<keyword evidence="1" id="KW-1133">Transmembrane helix</keyword>
<proteinExistence type="predicted"/>
<feature type="transmembrane region" description="Helical" evidence="1">
    <location>
        <begin position="6"/>
        <end position="23"/>
    </location>
</feature>
<evidence type="ECO:0000313" key="2">
    <source>
        <dbReference type="EMBL" id="MBB6511272.1"/>
    </source>
</evidence>
<keyword evidence="1" id="KW-0812">Transmembrane</keyword>
<name>A0A841RGV3_9BACI</name>
<dbReference type="EMBL" id="JACHON010000001">
    <property type="protein sequence ID" value="MBB6511272.1"/>
    <property type="molecule type" value="Genomic_DNA"/>
</dbReference>
<dbReference type="Proteomes" id="UP000572212">
    <property type="component" value="Unassembled WGS sequence"/>
</dbReference>
<evidence type="ECO:0000313" key="3">
    <source>
        <dbReference type="Proteomes" id="UP000572212"/>
    </source>
</evidence>
<dbReference type="AlphaFoldDB" id="A0A841RGV3"/>
<reference evidence="2 3" key="1">
    <citation type="submission" date="2020-08" db="EMBL/GenBank/DDBJ databases">
        <title>Genomic Encyclopedia of Type Strains, Phase IV (KMG-IV): sequencing the most valuable type-strain genomes for metagenomic binning, comparative biology and taxonomic classification.</title>
        <authorList>
            <person name="Goeker M."/>
        </authorList>
    </citation>
    <scope>NUCLEOTIDE SEQUENCE [LARGE SCALE GENOMIC DNA]</scope>
    <source>
        <strain evidence="2 3">DSM 11805</strain>
    </source>
</reference>